<dbReference type="Pfam" id="PF01066">
    <property type="entry name" value="CDP-OH_P_transf"/>
    <property type="match status" value="1"/>
</dbReference>
<proteinExistence type="predicted"/>
<feature type="transmembrane region" description="Helical" evidence="1">
    <location>
        <begin position="33"/>
        <end position="50"/>
    </location>
</feature>
<sequence>MKFSIYQIKPQFQRLLSPVLNTLIFCRVTPNQITVLAMSLSLLFGVALTVFPQHRWLWFAYPAFMLLRMMLNAIDGMLANATGQKTSLGAMLNEMGDQVSDVALYLPFAFLANVSAQLSVMVVILALLAEFAGVIAILTGSTRRFDGPMGKSDRAFSFGVLALLVAFNAASFWLNGVLSLMMLLLVWTIFNRLHHQIVPPTP</sequence>
<feature type="transmembrane region" description="Helical" evidence="1">
    <location>
        <begin position="160"/>
        <end position="190"/>
    </location>
</feature>
<keyword evidence="1" id="KW-1133">Transmembrane helix</keyword>
<keyword evidence="1" id="KW-0812">Transmembrane</keyword>
<dbReference type="GO" id="GO:0016780">
    <property type="term" value="F:phosphotransferase activity, for other substituted phosphate groups"/>
    <property type="evidence" value="ECO:0007669"/>
    <property type="project" value="InterPro"/>
</dbReference>
<evidence type="ECO:0000256" key="1">
    <source>
        <dbReference type="SAM" id="Phobius"/>
    </source>
</evidence>
<reference evidence="2 3" key="1">
    <citation type="submission" date="2018-02" db="EMBL/GenBank/DDBJ databases">
        <title>Solimicrobium silvestre gen. nov., sp. nov., isolated from alpine forest soil.</title>
        <authorList>
            <person name="Margesin R."/>
            <person name="Albuquerque L."/>
            <person name="Zhang D.-C."/>
            <person name="Froufe H.J.C."/>
            <person name="Severino R."/>
            <person name="Roxo I."/>
            <person name="Egas C."/>
            <person name="Da Costa M.S."/>
        </authorList>
    </citation>
    <scope>NUCLEOTIDE SEQUENCE [LARGE SCALE GENOMIC DNA]</scope>
    <source>
        <strain evidence="2 3">S20-91</strain>
    </source>
</reference>
<dbReference type="InterPro" id="IPR043130">
    <property type="entry name" value="CDP-OH_PTrfase_TM_dom"/>
</dbReference>
<keyword evidence="3" id="KW-1185">Reference proteome</keyword>
<dbReference type="AlphaFoldDB" id="A0A2S9H111"/>
<name>A0A2S9H111_9BURK</name>
<evidence type="ECO:0000313" key="3">
    <source>
        <dbReference type="Proteomes" id="UP000237839"/>
    </source>
</evidence>
<organism evidence="2 3">
    <name type="scientific">Solimicrobium silvestre</name>
    <dbReference type="NCBI Taxonomy" id="2099400"/>
    <lineage>
        <taxon>Bacteria</taxon>
        <taxon>Pseudomonadati</taxon>
        <taxon>Pseudomonadota</taxon>
        <taxon>Betaproteobacteria</taxon>
        <taxon>Burkholderiales</taxon>
        <taxon>Oxalobacteraceae</taxon>
        <taxon>Solimicrobium</taxon>
    </lineage>
</organism>
<protein>
    <submittedName>
        <fullName evidence="2">Phosphatidylglycerophosphate synthase</fullName>
    </submittedName>
</protein>
<accession>A0A2S9H111</accession>
<dbReference type="GO" id="GO:0008654">
    <property type="term" value="P:phospholipid biosynthetic process"/>
    <property type="evidence" value="ECO:0007669"/>
    <property type="project" value="InterPro"/>
</dbReference>
<dbReference type="Proteomes" id="UP000237839">
    <property type="component" value="Unassembled WGS sequence"/>
</dbReference>
<gene>
    <name evidence="2" type="ORF">S2091_1675</name>
</gene>
<comment type="caution">
    <text evidence="2">The sequence shown here is derived from an EMBL/GenBank/DDBJ whole genome shotgun (WGS) entry which is preliminary data.</text>
</comment>
<dbReference type="GO" id="GO:0016020">
    <property type="term" value="C:membrane"/>
    <property type="evidence" value="ECO:0007669"/>
    <property type="project" value="InterPro"/>
</dbReference>
<evidence type="ECO:0000313" key="2">
    <source>
        <dbReference type="EMBL" id="PRC93674.1"/>
    </source>
</evidence>
<feature type="transmembrane region" description="Helical" evidence="1">
    <location>
        <begin position="118"/>
        <end position="139"/>
    </location>
</feature>
<keyword evidence="1" id="KW-0472">Membrane</keyword>
<dbReference type="Gene3D" id="1.20.120.1760">
    <property type="match status" value="1"/>
</dbReference>
<dbReference type="RefSeq" id="WP_105531336.1">
    <property type="nucleotide sequence ID" value="NZ_PUGF01000006.1"/>
</dbReference>
<dbReference type="OrthoDB" id="1034332at2"/>
<dbReference type="InterPro" id="IPR000462">
    <property type="entry name" value="CDP-OH_P_trans"/>
</dbReference>
<dbReference type="EMBL" id="PUGF01000006">
    <property type="protein sequence ID" value="PRC93674.1"/>
    <property type="molecule type" value="Genomic_DNA"/>
</dbReference>